<dbReference type="EMBL" id="BMKW01000011">
    <property type="protein sequence ID" value="GGJ30566.1"/>
    <property type="molecule type" value="Genomic_DNA"/>
</dbReference>
<evidence type="ECO:0000256" key="1">
    <source>
        <dbReference type="SAM" id="MobiDB-lite"/>
    </source>
</evidence>
<dbReference type="GO" id="GO:0002949">
    <property type="term" value="P:tRNA threonylcarbamoyladenosine modification"/>
    <property type="evidence" value="ECO:0007669"/>
    <property type="project" value="InterPro"/>
</dbReference>
<dbReference type="RefSeq" id="WP_188970516.1">
    <property type="nucleotide sequence ID" value="NZ_BMKW01000011.1"/>
</dbReference>
<dbReference type="InterPro" id="IPR000905">
    <property type="entry name" value="Gcp-like_dom"/>
</dbReference>
<dbReference type="Gene3D" id="3.30.420.40">
    <property type="match status" value="2"/>
</dbReference>
<dbReference type="NCBIfam" id="TIGR03725">
    <property type="entry name" value="T6A_YeaZ"/>
    <property type="match status" value="1"/>
</dbReference>
<name>A0A917KW69_9PROT</name>
<organism evidence="4 5">
    <name type="scientific">Neoroseomonas lacus</name>
    <dbReference type="NCBI Taxonomy" id="287609"/>
    <lineage>
        <taxon>Bacteria</taxon>
        <taxon>Pseudomonadati</taxon>
        <taxon>Pseudomonadota</taxon>
        <taxon>Alphaproteobacteria</taxon>
        <taxon>Acetobacterales</taxon>
        <taxon>Acetobacteraceae</taxon>
        <taxon>Neoroseomonas</taxon>
    </lineage>
</organism>
<dbReference type="AlphaFoldDB" id="A0A917KW69"/>
<evidence type="ECO:0000259" key="3">
    <source>
        <dbReference type="Pfam" id="PF00814"/>
    </source>
</evidence>
<dbReference type="Pfam" id="PF00814">
    <property type="entry name" value="TsaD"/>
    <property type="match status" value="1"/>
</dbReference>
<dbReference type="Proteomes" id="UP000661507">
    <property type="component" value="Unassembled WGS sequence"/>
</dbReference>
<dbReference type="PANTHER" id="PTHR11735:SF11">
    <property type="entry name" value="TRNA THREONYLCARBAMOYLADENOSINE BIOSYNTHESIS PROTEIN TSAB"/>
    <property type="match status" value="1"/>
</dbReference>
<protein>
    <recommendedName>
        <fullName evidence="3">Gcp-like domain-containing protein</fullName>
    </recommendedName>
</protein>
<feature type="signal peptide" evidence="2">
    <location>
        <begin position="1"/>
        <end position="19"/>
    </location>
</feature>
<accession>A0A917KW69</accession>
<feature type="domain" description="Gcp-like" evidence="3">
    <location>
        <begin position="30"/>
        <end position="125"/>
    </location>
</feature>
<gene>
    <name evidence="4" type="ORF">GCM10011320_42560</name>
</gene>
<reference evidence="4" key="1">
    <citation type="journal article" date="2014" name="Int. J. Syst. Evol. Microbiol.">
        <title>Complete genome sequence of Corynebacterium casei LMG S-19264T (=DSM 44701T), isolated from a smear-ripened cheese.</title>
        <authorList>
            <consortium name="US DOE Joint Genome Institute (JGI-PGF)"/>
            <person name="Walter F."/>
            <person name="Albersmeier A."/>
            <person name="Kalinowski J."/>
            <person name="Ruckert C."/>
        </authorList>
    </citation>
    <scope>NUCLEOTIDE SEQUENCE</scope>
    <source>
        <strain evidence="4">CGMCC 1.3617</strain>
    </source>
</reference>
<dbReference type="PANTHER" id="PTHR11735">
    <property type="entry name" value="TRNA N6-ADENOSINE THREONYLCARBAMOYLTRANSFERASE"/>
    <property type="match status" value="1"/>
</dbReference>
<evidence type="ECO:0000256" key="2">
    <source>
        <dbReference type="SAM" id="SignalP"/>
    </source>
</evidence>
<keyword evidence="2" id="KW-0732">Signal</keyword>
<feature type="region of interest" description="Disordered" evidence="1">
    <location>
        <begin position="201"/>
        <end position="223"/>
    </location>
</feature>
<proteinExistence type="predicted"/>
<dbReference type="InterPro" id="IPR043129">
    <property type="entry name" value="ATPase_NBD"/>
</dbReference>
<feature type="chain" id="PRO_5037340676" description="Gcp-like domain-containing protein" evidence="2">
    <location>
        <begin position="20"/>
        <end position="223"/>
    </location>
</feature>
<sequence length="223" mass="21517">MRILAIEGALACCSVALLADGAVLASRQAEAARGHPALLPRFVAEVLAETGLAATALDAVAVGVGPGGFTGLRAAIALAEGLARAAGKPLIGVTTGEALAAALPAGAAAGRAIWAAIDNRRGRVVLECFAPGSLLPAPPVVAPLDALPAAAAPVLLLGDAAAAVAGLLAARGDAVEARPGLPLADAVARVAARRHAGDLPTRGAAPLYAEPPAVSAPKAGPPA</sequence>
<dbReference type="GO" id="GO:0005829">
    <property type="term" value="C:cytosol"/>
    <property type="evidence" value="ECO:0007669"/>
    <property type="project" value="TreeGrafter"/>
</dbReference>
<keyword evidence="5" id="KW-1185">Reference proteome</keyword>
<comment type="caution">
    <text evidence="4">The sequence shown here is derived from an EMBL/GenBank/DDBJ whole genome shotgun (WGS) entry which is preliminary data.</text>
</comment>
<reference evidence="4" key="2">
    <citation type="submission" date="2020-09" db="EMBL/GenBank/DDBJ databases">
        <authorList>
            <person name="Sun Q."/>
            <person name="Zhou Y."/>
        </authorList>
    </citation>
    <scope>NUCLEOTIDE SEQUENCE</scope>
    <source>
        <strain evidence="4">CGMCC 1.3617</strain>
    </source>
</reference>
<evidence type="ECO:0000313" key="5">
    <source>
        <dbReference type="Proteomes" id="UP000661507"/>
    </source>
</evidence>
<dbReference type="InterPro" id="IPR022496">
    <property type="entry name" value="T6A_TsaB"/>
</dbReference>
<dbReference type="SUPFAM" id="SSF53067">
    <property type="entry name" value="Actin-like ATPase domain"/>
    <property type="match status" value="1"/>
</dbReference>
<evidence type="ECO:0000313" key="4">
    <source>
        <dbReference type="EMBL" id="GGJ30566.1"/>
    </source>
</evidence>